<dbReference type="Pfam" id="PF13426">
    <property type="entry name" value="PAS_9"/>
    <property type="match status" value="2"/>
</dbReference>
<feature type="transmembrane region" description="Helical" evidence="6">
    <location>
        <begin position="377"/>
        <end position="398"/>
    </location>
</feature>
<dbReference type="InterPro" id="IPR057352">
    <property type="entry name" value="TPR_TmcB/C"/>
</dbReference>
<dbReference type="PROSITE" id="PS50112">
    <property type="entry name" value="PAS"/>
    <property type="match status" value="2"/>
</dbReference>
<dbReference type="PANTHER" id="PTHR31600:SF2">
    <property type="entry name" value="GAMETE ENRICHED GENE 10 PROTEIN-RELATED"/>
    <property type="match status" value="1"/>
</dbReference>
<dbReference type="NCBIfam" id="TIGR00229">
    <property type="entry name" value="sensory_box"/>
    <property type="match status" value="4"/>
</dbReference>
<feature type="transmembrane region" description="Helical" evidence="6">
    <location>
        <begin position="2327"/>
        <end position="2351"/>
    </location>
</feature>
<dbReference type="GO" id="GO:0006355">
    <property type="term" value="P:regulation of DNA-templated transcription"/>
    <property type="evidence" value="ECO:0007669"/>
    <property type="project" value="InterPro"/>
</dbReference>
<dbReference type="SUPFAM" id="SSF55785">
    <property type="entry name" value="PYP-like sensor domain (PAS domain)"/>
    <property type="match status" value="5"/>
</dbReference>
<feature type="region of interest" description="Disordered" evidence="5">
    <location>
        <begin position="1"/>
        <end position="20"/>
    </location>
</feature>
<evidence type="ECO:0000259" key="7">
    <source>
        <dbReference type="PROSITE" id="PS50112"/>
    </source>
</evidence>
<dbReference type="SMART" id="SM00091">
    <property type="entry name" value="PAS"/>
    <property type="match status" value="5"/>
</dbReference>
<feature type="transmembrane region" description="Helical" evidence="6">
    <location>
        <begin position="50"/>
        <end position="68"/>
    </location>
</feature>
<keyword evidence="9" id="KW-1185">Reference proteome</keyword>
<feature type="region of interest" description="Disordered" evidence="5">
    <location>
        <begin position="2384"/>
        <end position="2447"/>
    </location>
</feature>
<evidence type="ECO:0000256" key="5">
    <source>
        <dbReference type="SAM" id="MobiDB-lite"/>
    </source>
</evidence>
<feature type="compositionally biased region" description="Gly residues" evidence="5">
    <location>
        <begin position="2033"/>
        <end position="2042"/>
    </location>
</feature>
<dbReference type="InterPro" id="IPR052994">
    <property type="entry name" value="Tiny_macrocysts_regulators"/>
</dbReference>
<feature type="transmembrane region" description="Helical" evidence="6">
    <location>
        <begin position="316"/>
        <end position="334"/>
    </location>
</feature>
<comment type="caution">
    <text evidence="8">The sequence shown here is derived from an EMBL/GenBank/DDBJ whole genome shotgun (WGS) entry which is preliminary data.</text>
</comment>
<keyword evidence="6" id="KW-0812">Transmembrane</keyword>
<dbReference type="InterPro" id="IPR035965">
    <property type="entry name" value="PAS-like_dom_sf"/>
</dbReference>
<evidence type="ECO:0000256" key="1">
    <source>
        <dbReference type="ARBA" id="ARBA00022679"/>
    </source>
</evidence>
<feature type="transmembrane region" description="Helical" evidence="6">
    <location>
        <begin position="286"/>
        <end position="310"/>
    </location>
</feature>
<dbReference type="InterPro" id="IPR013767">
    <property type="entry name" value="PAS_fold"/>
</dbReference>
<keyword evidence="3" id="KW-0418">Kinase</keyword>
<keyword evidence="6" id="KW-0472">Membrane</keyword>
<feature type="domain" description="PAS" evidence="7">
    <location>
        <begin position="998"/>
        <end position="1068"/>
    </location>
</feature>
<feature type="compositionally biased region" description="Low complexity" evidence="5">
    <location>
        <begin position="1741"/>
        <end position="1764"/>
    </location>
</feature>
<evidence type="ECO:0000256" key="4">
    <source>
        <dbReference type="ARBA" id="ARBA00022840"/>
    </source>
</evidence>
<keyword evidence="2" id="KW-0547">Nucleotide-binding</keyword>
<sequence>MRRGQESDDGSTARTAAQASTRSISSLDRLTAVVRETFFRLGRRPWTRGWLSRGLQVVFFAQIVGLSIDPSLGWSPAFRQWSVRLLGGLLAPSAAANFGGTAEALLAAYWVAFVVVLLLLAGAIGLSAAVFTGAPTPGFILGWTRAMLRVVAIPLLPSIAASMLAPLRCNYDGTAVAPGDPFTVGVVGSAGVFEDIPALNPAVGVSMYPIQAASTLSMAQSLTTIGDDASSGVLEVEVGPVQCWAGGSPMLGAAVTAAITFVFILPVIVLAAVVPFTTSPLVYDAFATASPSSALVVYGCLVLIAAAQALLAPLRFWQHVAQMAFAAYAAWVLLRRMPFIWTSTNILAGGALVAVSWAGLVGFAVEQVKITGDALLYAQFTLLGGCVIFPIIATVVGYQAALLTVAKAIAEHSDDASLERSVKMMRSSHYILDKAHSRINGRKHASSARTAQRSEAAAGLKRVGTQHGPALRKPGERSMREKSFPDSSKSAAIGMGSPGSEMYGEAPPLSAANPRIAGGLRNPARLASVTNLMSDEEETSFDQPWAAELASRWTMMPHVAAAAARLGSLVASGAVASGADSEQRGRSGGNESRSGQPNSAIGHTGGFRGTMGTSGMPLAVADGSDEEESLAGVESAPLALRIGIQALAKAAGDIVMHRAEAVWDAATEEHPRSAWLWIAYGCWLAEVIGDSARGTAAVSAAARLETGWMDRILLYIVERRLVSSRAGSARGSSSGLDLAGYVEFTRQMRVALKAHRRVLIRIRTFWRTVQALKERRRAILRARGAALMRAALSAARAASRRRMPPAPRFKHVGEFAANTGPASSLMASAEPSLGSMRLGAAGAAAFAAGADPWASKLGSAEVGAAGQQHGGSLLGGIAPSLVSGGSLRQLPPQTARSTARSRVAVSASIRLPLRRLSRQCSLVDEDARTAEAIYRALIERYPSNTKVLRAAARFLMDVQLAQAEGERYVAEADKIETEGAEEEDTGADGGRTLAGRAGELSITTAVDDATDALVVINAKGIILSANSNTRRMFGRAESELVGRNVSVLMPPTYAHQHDRFISRYLSTGIAHVLGSVRRVEGLHRDGFTFPIEIAINRVDTPQGITFAGVIHQLREDEASGVLTLNRKGIVVTCNRTFAKQFGWSIRAVTGKSVRRFMPRKDQKSYEATARRAGAAGQATSLAKAWTNGLSKHGMCFPIAVEAAFEGEGAASLIRCKITELSSAHGVLTMDARGLVQSCNSALLALFGFAGTSDIVGRNVTILMPEPYATFHQSYIERFLATGKGRIVGGDGRYVQGKRVDGQIIDIFLRVSAVRDSRGKRLFAGNIELASKRLAATGGGGGGGGAQAAGDGSASPNPAPGEGGGGGGGSAADDSDPLLGRVTINERGLIQFVNRQVVAMFGFSHEKELLGQNVKILTPPEIAKNHDSFVARRVAGGEARVIGTPGRHMLALHADGHLFPMSLAVEEERVGSHRVFHGTIRTLADLEAQIIADYHGKILHANDAMGFLLGYKLTSIIGKNVRMIMPRRFAEDHDAHLRRYRQTGQVRFTGRRQIVPALHSDGTEVTVQAEIAKVVDARFGECLAARFTAAPMSAHEAEVLVQKRVTEIDDRNAASSSVVTSALGTRSSAPSMEHRAAAPRMLPPPIVAPQQHPPGCLGRSPGTGRSPQADFKAAPSRPSDATDAAVAAPGPSESHADLRAAVALDSVSGVAGQSTAMPSMVMGGATAYGQAGASRSAEAGSSFAAVGPGSVSGATDAAAGGSDNSRGVEDGMGAAAAASSRPSSPRADEISGTPAEEPVSPPMAVTGAAKRPGAVTGSSRRKLAASGRLTSDDESESKSEKDIAAPTGPGVVPLLDAQDELVNPLIVFSTPTGDPPDLGAMNDSVAQDISALGRLPLDRAHIAPDPAMYHKDDEDDVRRSAFEDNGRVNIFDAATGRKPSGQSTARRQLDQSGRALGNGLGGNDGNSDGAADDRSSEEEGGAPAPDPAILQLALAAGGDEGLAEIAGCLVGVNGAHAEESESLDGAFIADAAEGGGGGAGGGGGDRDDRSEASDGTMAMTGAARRSHRQRMKQLRRVKRSQLIRRSVAALRTAFRASLGLFAVLLVAEFAVTLSVLQVSSNRLAYVTGAADRAVSTQRMPLYARNLQVAAEANSTSAILSARVGLWTASEAVRRLGVGLEVGIGSGFTAGSPSARALDVYSRRILIARYVESADLPGYRLEETSVFDAATAIAQAAATLAPGTEDAASSVASTTAASPSPLPSASGSQPQGEPNAGTDSIHAVPYPLATNPSWRYIMDNAATVGASLSEAAHEEAVAAVDVLVQLQHLAIILGAILIVLPGLASLSIIAPALEKLEDDRQAMFRTFFLLPSNIISSLASKSIRIGQSNSKDDSDEDVSAGDGGGGDSDGGDGEGSDEGGSDEEDDDESVLSDHGQPAVATHAEQPSMGSVADVARTLAAARAAAAAKGDSLSLDGASSGAHLLGADDSPGSSPRKGCCARACGCIKSTCLCVFCCRRRSSSAVLPDSEYAAGAHSPVPQSSAPAKDNEAGCCGRICWRVSRVASQPRLVFLALVIPLLVVAEVVAIVLLAWRGAAAVHLMNVAGAHQAHLEILHSTAQELVLARSVVANGTSVALPPRSPVRQAPNSRALRAVLADTAATLESLQNTLLFGYNHADCSGEACAWGSPWQRVSASPGPKPEGSEVLTAPEYEVPSPEMYRFLNQSSATLSDAAGRPLSRYGAADAVRISQWGAVHISRDVRDLLLLRQCATTDCLPSSHRLFIHGHMGFDAMIRSMVLQAAKLAGDVDEDLAPQNGRFAMISWLAQRDATVGIEAVRQALLAVATDATGQMYGFRSALFVIQLLGLSVAYQIIFGPIIRQVSMETTRVATFLSFLPSRIDIRKLMGVSLPSGAMAAYDGDSGGRA</sequence>
<dbReference type="GO" id="GO:0005524">
    <property type="term" value="F:ATP binding"/>
    <property type="evidence" value="ECO:0007669"/>
    <property type="project" value="UniProtKB-KW"/>
</dbReference>
<feature type="region of interest" description="Disordered" evidence="5">
    <location>
        <begin position="2033"/>
        <end position="2070"/>
    </location>
</feature>
<dbReference type="InterPro" id="IPR000014">
    <property type="entry name" value="PAS"/>
</dbReference>
<keyword evidence="1" id="KW-0808">Transferase</keyword>
<keyword evidence="6" id="KW-1133">Transmembrane helix</keyword>
<dbReference type="Gene3D" id="3.30.450.20">
    <property type="entry name" value="PAS domain"/>
    <property type="match status" value="5"/>
</dbReference>
<dbReference type="FunFam" id="3.30.450.20:FF:000060">
    <property type="entry name" value="Sensor protein FixL"/>
    <property type="match status" value="1"/>
</dbReference>
<dbReference type="CDD" id="cd00130">
    <property type="entry name" value="PAS"/>
    <property type="match status" value="4"/>
</dbReference>
<evidence type="ECO:0000256" key="3">
    <source>
        <dbReference type="ARBA" id="ARBA00022777"/>
    </source>
</evidence>
<feature type="region of interest" description="Disordered" evidence="5">
    <location>
        <begin position="577"/>
        <end position="626"/>
    </location>
</feature>
<dbReference type="PANTHER" id="PTHR31600">
    <property type="entry name" value="TINY MACROCYSTS PROTEIN B-RELATED"/>
    <property type="match status" value="1"/>
</dbReference>
<feature type="region of interest" description="Disordered" evidence="5">
    <location>
        <begin position="1952"/>
        <end position="1984"/>
    </location>
</feature>
<evidence type="ECO:0000313" key="8">
    <source>
        <dbReference type="EMBL" id="KAA0147937.1"/>
    </source>
</evidence>
<feature type="compositionally biased region" description="Low complexity" evidence="5">
    <location>
        <begin position="1773"/>
        <end position="1784"/>
    </location>
</feature>
<reference evidence="8 9" key="1">
    <citation type="submission" date="2019-07" db="EMBL/GenBank/DDBJ databases">
        <title>Genomes of Cafeteria roenbergensis.</title>
        <authorList>
            <person name="Fischer M.G."/>
            <person name="Hackl T."/>
            <person name="Roman M."/>
        </authorList>
    </citation>
    <scope>NUCLEOTIDE SEQUENCE [LARGE SCALE GENOMIC DNA]</scope>
    <source>
        <strain evidence="8 9">BVI</strain>
    </source>
</reference>
<feature type="region of interest" description="Disordered" evidence="5">
    <location>
        <begin position="1741"/>
        <end position="1847"/>
    </location>
</feature>
<dbReference type="EMBL" id="VLTN01000059">
    <property type="protein sequence ID" value="KAA0147937.1"/>
    <property type="molecule type" value="Genomic_DNA"/>
</dbReference>
<evidence type="ECO:0000256" key="6">
    <source>
        <dbReference type="SAM" id="Phobius"/>
    </source>
</evidence>
<keyword evidence="4" id="KW-0067">ATP-binding</keyword>
<feature type="compositionally biased region" description="Gly residues" evidence="5">
    <location>
        <begin position="1360"/>
        <end position="1369"/>
    </location>
</feature>
<feature type="compositionally biased region" description="Low complexity" evidence="5">
    <location>
        <begin position="2247"/>
        <end position="2270"/>
    </location>
</feature>
<feature type="compositionally biased region" description="Polar residues" evidence="5">
    <location>
        <begin position="1612"/>
        <end position="1629"/>
    </location>
</feature>
<feature type="region of interest" description="Disordered" evidence="5">
    <location>
        <begin position="2247"/>
        <end position="2280"/>
    </location>
</feature>
<evidence type="ECO:0000256" key="2">
    <source>
        <dbReference type="ARBA" id="ARBA00022741"/>
    </source>
</evidence>
<organism evidence="8 9">
    <name type="scientific">Cafeteria roenbergensis</name>
    <name type="common">Marine flagellate</name>
    <dbReference type="NCBI Taxonomy" id="33653"/>
    <lineage>
        <taxon>Eukaryota</taxon>
        <taxon>Sar</taxon>
        <taxon>Stramenopiles</taxon>
        <taxon>Bigyra</taxon>
        <taxon>Opalozoa</taxon>
        <taxon>Bicosoecida</taxon>
        <taxon>Cafeteriaceae</taxon>
        <taxon>Cafeteria</taxon>
    </lineage>
</organism>
<feature type="compositionally biased region" description="Acidic residues" evidence="5">
    <location>
        <begin position="2407"/>
        <end position="2428"/>
    </location>
</feature>
<gene>
    <name evidence="8" type="ORF">FNF29_07026</name>
</gene>
<dbReference type="Pfam" id="PF25474">
    <property type="entry name" value="TPR_TmcB"/>
    <property type="match status" value="1"/>
</dbReference>
<feature type="compositionally biased region" description="Basic and acidic residues" evidence="5">
    <location>
        <begin position="473"/>
        <end position="484"/>
    </location>
</feature>
<proteinExistence type="predicted"/>
<dbReference type="GO" id="GO:0016301">
    <property type="term" value="F:kinase activity"/>
    <property type="evidence" value="ECO:0007669"/>
    <property type="project" value="UniProtKB-KW"/>
</dbReference>
<accession>A0A5A8C5K8</accession>
<feature type="transmembrane region" description="Helical" evidence="6">
    <location>
        <begin position="2855"/>
        <end position="2876"/>
    </location>
</feature>
<feature type="transmembrane region" description="Helical" evidence="6">
    <location>
        <begin position="146"/>
        <end position="165"/>
    </location>
</feature>
<name>A0A5A8C5K8_CAFRO</name>
<protein>
    <recommendedName>
        <fullName evidence="7">PAS domain-containing protein</fullName>
    </recommendedName>
</protein>
<feature type="region of interest" description="Disordered" evidence="5">
    <location>
        <begin position="1339"/>
        <end position="1376"/>
    </location>
</feature>
<feature type="region of interest" description="Disordered" evidence="5">
    <location>
        <begin position="439"/>
        <end position="508"/>
    </location>
</feature>
<dbReference type="Pfam" id="PF00989">
    <property type="entry name" value="PAS"/>
    <property type="match status" value="3"/>
</dbReference>
<feature type="region of interest" description="Disordered" evidence="5">
    <location>
        <begin position="1612"/>
        <end position="1692"/>
    </location>
</feature>
<feature type="transmembrane region" description="Helical" evidence="6">
    <location>
        <begin position="2567"/>
        <end position="2590"/>
    </location>
</feature>
<feature type="transmembrane region" description="Helical" evidence="6">
    <location>
        <begin position="346"/>
        <end position="365"/>
    </location>
</feature>
<feature type="transmembrane region" description="Helical" evidence="6">
    <location>
        <begin position="250"/>
        <end position="274"/>
    </location>
</feature>
<evidence type="ECO:0000313" key="9">
    <source>
        <dbReference type="Proteomes" id="UP000323011"/>
    </source>
</evidence>
<feature type="transmembrane region" description="Helical" evidence="6">
    <location>
        <begin position="107"/>
        <end position="134"/>
    </location>
</feature>
<dbReference type="Proteomes" id="UP000323011">
    <property type="component" value="Unassembled WGS sequence"/>
</dbReference>
<feature type="domain" description="PAS" evidence="7">
    <location>
        <begin position="1489"/>
        <end position="1543"/>
    </location>
</feature>